<dbReference type="AlphaFoldDB" id="A0A1E7ERY8"/>
<dbReference type="KEGG" id="fcy:FRACYDRAFT_196210"/>
<dbReference type="PANTHER" id="PTHR33418:SF1">
    <property type="entry name" value="HELICASE-ASSOCIATED DOMAIN-CONTAINING PROTEIN"/>
    <property type="match status" value="1"/>
</dbReference>
<dbReference type="Gene3D" id="6.10.140.530">
    <property type="match status" value="3"/>
</dbReference>
<reference evidence="2 3" key="1">
    <citation type="submission" date="2016-09" db="EMBL/GenBank/DDBJ databases">
        <title>Extensive genetic diversity and differential bi-allelic expression allows diatom success in the polar Southern Ocean.</title>
        <authorList>
            <consortium name="DOE Joint Genome Institute"/>
            <person name="Mock T."/>
            <person name="Otillar R.P."/>
            <person name="Strauss J."/>
            <person name="Dupont C."/>
            <person name="Frickenhaus S."/>
            <person name="Maumus F."/>
            <person name="Mcmullan M."/>
            <person name="Sanges R."/>
            <person name="Schmutz J."/>
            <person name="Toseland A."/>
            <person name="Valas R."/>
            <person name="Veluchamy A."/>
            <person name="Ward B.J."/>
            <person name="Allen A."/>
            <person name="Barry K."/>
            <person name="Falciatore A."/>
            <person name="Ferrante M."/>
            <person name="Fortunato A.E."/>
            <person name="Gloeckner G."/>
            <person name="Gruber A."/>
            <person name="Hipkin R."/>
            <person name="Janech M."/>
            <person name="Kroth P."/>
            <person name="Leese F."/>
            <person name="Lindquist E."/>
            <person name="Lyon B.R."/>
            <person name="Martin J."/>
            <person name="Mayer C."/>
            <person name="Parker M."/>
            <person name="Quesneville H."/>
            <person name="Raymond J."/>
            <person name="Uhlig C."/>
            <person name="Valentin K.U."/>
            <person name="Worden A.Z."/>
            <person name="Armbrust E.V."/>
            <person name="Bowler C."/>
            <person name="Green B."/>
            <person name="Moulton V."/>
            <person name="Van Oosterhout C."/>
            <person name="Grigoriev I."/>
        </authorList>
    </citation>
    <scope>NUCLEOTIDE SEQUENCE [LARGE SCALE GENOMIC DNA]</scope>
    <source>
        <strain evidence="2 3">CCMP1102</strain>
    </source>
</reference>
<dbReference type="Proteomes" id="UP000095751">
    <property type="component" value="Unassembled WGS sequence"/>
</dbReference>
<protein>
    <submittedName>
        <fullName evidence="2">HA-domain-containing protein</fullName>
    </submittedName>
</protein>
<keyword evidence="3" id="KW-1185">Reference proteome</keyword>
<evidence type="ECO:0000259" key="1">
    <source>
        <dbReference type="Pfam" id="PF03457"/>
    </source>
</evidence>
<feature type="domain" description="Helicase-associated" evidence="1">
    <location>
        <begin position="8"/>
        <end position="69"/>
    </location>
</feature>
<evidence type="ECO:0000313" key="3">
    <source>
        <dbReference type="Proteomes" id="UP000095751"/>
    </source>
</evidence>
<sequence length="215" mass="25908">MGYTEDQNERWNEKFQELVTYKKEHRSAKVPRGYARDPKLGNWVNNQRSHYNNSKLSETRVGRLDSVGFAWNPLGEKWTENFLRLVAYKKKHNSTNVPNRYAEDDHPLGNWVTSQRTFYRYKTLSIERIHRLESIGFVWNTLDAQWMECFHKLVSYKKKHKSTSVPRSYKEDPQLGQWVKRQRKNYRKKKLTEERTELLNSISFVWSVGRNFSDR</sequence>
<feature type="domain" description="Helicase-associated" evidence="1">
    <location>
        <begin position="143"/>
        <end position="204"/>
    </location>
</feature>
<accession>A0A1E7ERY8</accession>
<evidence type="ECO:0000313" key="2">
    <source>
        <dbReference type="EMBL" id="OEU08619.1"/>
    </source>
</evidence>
<proteinExistence type="predicted"/>
<feature type="domain" description="Helicase-associated" evidence="1">
    <location>
        <begin position="76"/>
        <end position="137"/>
    </location>
</feature>
<dbReference type="EMBL" id="KV784379">
    <property type="protein sequence ID" value="OEU08619.1"/>
    <property type="molecule type" value="Genomic_DNA"/>
</dbReference>
<dbReference type="InParanoid" id="A0A1E7ERY8"/>
<dbReference type="PANTHER" id="PTHR33418">
    <property type="entry name" value="HELICASE-ASSOCIATED"/>
    <property type="match status" value="1"/>
</dbReference>
<gene>
    <name evidence="2" type="ORF">FRACYDRAFT_196210</name>
</gene>
<dbReference type="Pfam" id="PF03457">
    <property type="entry name" value="HA"/>
    <property type="match status" value="3"/>
</dbReference>
<organism evidence="2 3">
    <name type="scientific">Fragilariopsis cylindrus CCMP1102</name>
    <dbReference type="NCBI Taxonomy" id="635003"/>
    <lineage>
        <taxon>Eukaryota</taxon>
        <taxon>Sar</taxon>
        <taxon>Stramenopiles</taxon>
        <taxon>Ochrophyta</taxon>
        <taxon>Bacillariophyta</taxon>
        <taxon>Bacillariophyceae</taxon>
        <taxon>Bacillariophycidae</taxon>
        <taxon>Bacillariales</taxon>
        <taxon>Bacillariaceae</taxon>
        <taxon>Fragilariopsis</taxon>
    </lineage>
</organism>
<dbReference type="InterPro" id="IPR005114">
    <property type="entry name" value="Helicase_assoc"/>
</dbReference>
<name>A0A1E7ERY8_9STRA</name>
<dbReference type="OrthoDB" id="498381at2759"/>